<comment type="caution">
    <text evidence="1">The sequence shown here is derived from an EMBL/GenBank/DDBJ whole genome shotgun (WGS) entry which is preliminary data.</text>
</comment>
<organism evidence="1 2">
    <name type="scientific">Algoriphagus confluentis</name>
    <dbReference type="NCBI Taxonomy" id="1697556"/>
    <lineage>
        <taxon>Bacteria</taxon>
        <taxon>Pseudomonadati</taxon>
        <taxon>Bacteroidota</taxon>
        <taxon>Cytophagia</taxon>
        <taxon>Cytophagales</taxon>
        <taxon>Cyclobacteriaceae</taxon>
        <taxon>Algoriphagus</taxon>
    </lineage>
</organism>
<evidence type="ECO:0000313" key="1">
    <source>
        <dbReference type="EMBL" id="GMQ30985.1"/>
    </source>
</evidence>
<evidence type="ECO:0000313" key="2">
    <source>
        <dbReference type="Proteomes" id="UP001338309"/>
    </source>
</evidence>
<dbReference type="Proteomes" id="UP001338309">
    <property type="component" value="Unassembled WGS sequence"/>
</dbReference>
<proteinExistence type="predicted"/>
<protein>
    <submittedName>
        <fullName evidence="1">Uncharacterized protein</fullName>
    </submittedName>
</protein>
<keyword evidence="2" id="KW-1185">Reference proteome</keyword>
<dbReference type="EMBL" id="BTPD01000013">
    <property type="protein sequence ID" value="GMQ30985.1"/>
    <property type="molecule type" value="Genomic_DNA"/>
</dbReference>
<dbReference type="RefSeq" id="WP_338225691.1">
    <property type="nucleotide sequence ID" value="NZ_BTPD01000013.1"/>
</dbReference>
<name>A0ABQ6PUP7_9BACT</name>
<reference evidence="1 2" key="1">
    <citation type="submission" date="2023-08" db="EMBL/GenBank/DDBJ databases">
        <title>Draft genome sequence of Algoriphagus confluentis.</title>
        <authorList>
            <person name="Takatani N."/>
            <person name="Hosokawa M."/>
            <person name="Sawabe T."/>
        </authorList>
    </citation>
    <scope>NUCLEOTIDE SEQUENCE [LARGE SCALE GENOMIC DNA]</scope>
    <source>
        <strain evidence="1 2">NBRC 111222</strain>
    </source>
</reference>
<gene>
    <name evidence="1" type="ORF">Aconfl_36280</name>
</gene>
<accession>A0ABQ6PUP7</accession>
<sequence>MKTITRIEKEAIRNLTFSKKEVLSTAEQKKLREASLHRSQTLGNLLQTKVYLTFETADGNVYQVHTTVWAVGADFVVLKEGIYLPVSAIVEVD</sequence>